<dbReference type="EMBL" id="CP119316">
    <property type="protein sequence ID" value="WEK47454.1"/>
    <property type="molecule type" value="Genomic_DNA"/>
</dbReference>
<dbReference type="Proteomes" id="UP001218362">
    <property type="component" value="Chromosome"/>
</dbReference>
<protein>
    <recommendedName>
        <fullName evidence="9 10">Polyprenol-phosphate-mannose--protein mannosyltransferase</fullName>
        <ecNumber evidence="10">2.4.1.-</ecNumber>
    </recommendedName>
</protein>
<dbReference type="InterPro" id="IPR027005">
    <property type="entry name" value="PMT-like"/>
</dbReference>
<organism evidence="13 14">
    <name type="scientific">Candidatus Andeanibacterium colombiense</name>
    <dbReference type="NCBI Taxonomy" id="3121345"/>
    <lineage>
        <taxon>Bacteria</taxon>
        <taxon>Pseudomonadati</taxon>
        <taxon>Pseudomonadota</taxon>
        <taxon>Alphaproteobacteria</taxon>
        <taxon>Sphingomonadales</taxon>
        <taxon>Sphingomonadaceae</taxon>
        <taxon>Candidatus Andeanibacterium</taxon>
    </lineage>
</organism>
<feature type="transmembrane region" description="Helical" evidence="10">
    <location>
        <begin position="122"/>
        <end position="139"/>
    </location>
</feature>
<gene>
    <name evidence="13" type="ORF">P0Y56_03960</name>
</gene>
<feature type="transmembrane region" description="Helical" evidence="10">
    <location>
        <begin position="97"/>
        <end position="116"/>
    </location>
</feature>
<keyword evidence="7 10" id="KW-1133">Transmembrane helix</keyword>
<comment type="pathway">
    <text evidence="2 10">Protein modification; protein glycosylation.</text>
</comment>
<dbReference type="Pfam" id="PF02366">
    <property type="entry name" value="PMT"/>
    <property type="match status" value="1"/>
</dbReference>
<evidence type="ECO:0000259" key="11">
    <source>
        <dbReference type="Pfam" id="PF02366"/>
    </source>
</evidence>
<keyword evidence="10" id="KW-1003">Cell membrane</keyword>
<name>A0AAJ6BNJ0_9SPHN</name>
<feature type="domain" description="Protein O-mannosyl-transferase C-terminal four TM" evidence="12">
    <location>
        <begin position="263"/>
        <end position="337"/>
    </location>
</feature>
<feature type="transmembrane region" description="Helical" evidence="10">
    <location>
        <begin position="366"/>
        <end position="385"/>
    </location>
</feature>
<evidence type="ECO:0000256" key="2">
    <source>
        <dbReference type="ARBA" id="ARBA00004922"/>
    </source>
</evidence>
<feature type="transmembrane region" description="Helical" evidence="10">
    <location>
        <begin position="319"/>
        <end position="337"/>
    </location>
</feature>
<evidence type="ECO:0000256" key="8">
    <source>
        <dbReference type="ARBA" id="ARBA00023136"/>
    </source>
</evidence>
<dbReference type="GO" id="GO:0004169">
    <property type="term" value="F:dolichyl-phosphate-mannose-protein mannosyltransferase activity"/>
    <property type="evidence" value="ECO:0007669"/>
    <property type="project" value="UniProtKB-UniRule"/>
</dbReference>
<evidence type="ECO:0000256" key="7">
    <source>
        <dbReference type="ARBA" id="ARBA00022989"/>
    </source>
</evidence>
<proteinExistence type="inferred from homology"/>
<comment type="function">
    <text evidence="10">Protein O-mannosyltransferase that catalyzes the transfer of a single mannose residue from a polyprenol phospho-mannosyl lipidic donor to the hydroxyl group of selected serine and threonine residues in acceptor proteins.</text>
</comment>
<keyword evidence="5 10" id="KW-0808">Transferase</keyword>
<dbReference type="GO" id="GO:0005886">
    <property type="term" value="C:plasma membrane"/>
    <property type="evidence" value="ECO:0007669"/>
    <property type="project" value="UniProtKB-SubCell"/>
</dbReference>
<dbReference type="KEGG" id="acob:P0Y56_03960"/>
<evidence type="ECO:0000256" key="9">
    <source>
        <dbReference type="ARBA" id="ARBA00093617"/>
    </source>
</evidence>
<dbReference type="PANTHER" id="PTHR10050:SF53">
    <property type="entry name" value="CHROMOSOME UNDETERMINED SCAFFOLD_67, WHOLE GENOME SHOTGUN SEQUENCE"/>
    <property type="match status" value="1"/>
</dbReference>
<accession>A0AAJ6BNJ0</accession>
<evidence type="ECO:0000313" key="14">
    <source>
        <dbReference type="Proteomes" id="UP001218362"/>
    </source>
</evidence>
<feature type="transmembrane region" description="Helical" evidence="10">
    <location>
        <begin position="344"/>
        <end position="360"/>
    </location>
</feature>
<dbReference type="Pfam" id="PF16192">
    <property type="entry name" value="PMT_4TMC"/>
    <property type="match status" value="1"/>
</dbReference>
<comment type="subcellular location">
    <subcellularLocation>
        <location evidence="10">Cell membrane</location>
    </subcellularLocation>
    <subcellularLocation>
        <location evidence="1">Endomembrane system</location>
        <topology evidence="1">Multi-pass membrane protein</topology>
    </subcellularLocation>
</comment>
<evidence type="ECO:0000256" key="10">
    <source>
        <dbReference type="RuleBase" id="RU367007"/>
    </source>
</evidence>
<feature type="transmembrane region" description="Helical" evidence="10">
    <location>
        <begin position="146"/>
        <end position="165"/>
    </location>
</feature>
<feature type="transmembrane region" description="Helical" evidence="10">
    <location>
        <begin position="190"/>
        <end position="208"/>
    </location>
</feature>
<comment type="similarity">
    <text evidence="3 10">Belongs to the glycosyltransferase 39 family.</text>
</comment>
<sequence>MRRLSALLSPAAMTQPLSNVRDPRGWSALIVAIFSVLLFIRLGTPSRFYFDEIHYIPAARVLLQFDHISNREHPLVGKEFLALAITWFGDRPLSWRIFPALGGILTLVAFIRLMWFTTLSRFSTLAGGVLLATGFVLFVQARIAMLDIFMVCFAMTGLWLVASAVRLPKQARWRLALGGIAMGLALGSKWNAAPIVVLPGLVFLVLRVKEAKARFLTRRDCGPIPGISLIEAGIWLGLLPAVVYLATFWPVFFYAKNPLTIGGYWEYHQKMYELQQQTVKPHPYMSRWYDWVIDWRPIWYLYERVDGAQRGVLLLGNPFTMIAGLFAVVWCGFASLFQGNRPALVFFGLYAATIGMWIVAPKPIQFYYHYFLPSCFLLGALAVALENLWHAGWHKLALGSVVLSVVMFAIFYPILSAAHLAGPYSFEHWMWLNSWR</sequence>
<keyword evidence="6 10" id="KW-0812">Transmembrane</keyword>
<keyword evidence="8 10" id="KW-0472">Membrane</keyword>
<evidence type="ECO:0000256" key="6">
    <source>
        <dbReference type="ARBA" id="ARBA00022692"/>
    </source>
</evidence>
<evidence type="ECO:0000256" key="5">
    <source>
        <dbReference type="ARBA" id="ARBA00022679"/>
    </source>
</evidence>
<reference evidence="13" key="1">
    <citation type="submission" date="2023-03" db="EMBL/GenBank/DDBJ databases">
        <title>Andean soil-derived lignocellulolytic bacterial consortium as a source of novel taxa and putative plastic-active enzymes.</title>
        <authorList>
            <person name="Diaz-Garcia L."/>
            <person name="Chuvochina M."/>
            <person name="Feuerriegel G."/>
            <person name="Bunk B."/>
            <person name="Sproer C."/>
            <person name="Streit W.R."/>
            <person name="Rodriguez L.M."/>
            <person name="Overmann J."/>
            <person name="Jimenez D.J."/>
        </authorList>
    </citation>
    <scope>NUCLEOTIDE SEQUENCE</scope>
    <source>
        <strain evidence="13">MAG 26</strain>
    </source>
</reference>
<evidence type="ECO:0000256" key="3">
    <source>
        <dbReference type="ARBA" id="ARBA00007222"/>
    </source>
</evidence>
<evidence type="ECO:0000256" key="4">
    <source>
        <dbReference type="ARBA" id="ARBA00022676"/>
    </source>
</evidence>
<evidence type="ECO:0000259" key="12">
    <source>
        <dbReference type="Pfam" id="PF16192"/>
    </source>
</evidence>
<dbReference type="InterPro" id="IPR003342">
    <property type="entry name" value="ArnT-like_N"/>
</dbReference>
<dbReference type="GO" id="GO:0012505">
    <property type="term" value="C:endomembrane system"/>
    <property type="evidence" value="ECO:0007669"/>
    <property type="project" value="UniProtKB-SubCell"/>
</dbReference>
<feature type="transmembrane region" description="Helical" evidence="10">
    <location>
        <begin position="24"/>
        <end position="42"/>
    </location>
</feature>
<feature type="domain" description="ArnT-like N-terminal" evidence="11">
    <location>
        <begin position="93"/>
        <end position="252"/>
    </location>
</feature>
<keyword evidence="4 10" id="KW-0328">Glycosyltransferase</keyword>
<dbReference type="InterPro" id="IPR032421">
    <property type="entry name" value="PMT_4TMC"/>
</dbReference>
<dbReference type="EC" id="2.4.1.-" evidence="10"/>
<feature type="transmembrane region" description="Helical" evidence="10">
    <location>
        <begin position="397"/>
        <end position="421"/>
    </location>
</feature>
<dbReference type="PANTHER" id="PTHR10050">
    <property type="entry name" value="DOLICHYL-PHOSPHATE-MANNOSE--PROTEIN MANNOSYLTRANSFERASE"/>
    <property type="match status" value="1"/>
</dbReference>
<evidence type="ECO:0000313" key="13">
    <source>
        <dbReference type="EMBL" id="WEK47454.1"/>
    </source>
</evidence>
<feature type="transmembrane region" description="Helical" evidence="10">
    <location>
        <begin position="229"/>
        <end position="255"/>
    </location>
</feature>
<evidence type="ECO:0000256" key="1">
    <source>
        <dbReference type="ARBA" id="ARBA00004127"/>
    </source>
</evidence>
<dbReference type="AlphaFoldDB" id="A0AAJ6BNJ0"/>